<keyword evidence="1" id="KW-0472">Membrane</keyword>
<proteinExistence type="predicted"/>
<protein>
    <submittedName>
        <fullName evidence="2">Uncharacterized protein</fullName>
    </submittedName>
</protein>
<keyword evidence="1" id="KW-1133">Transmembrane helix</keyword>
<evidence type="ECO:0000256" key="1">
    <source>
        <dbReference type="SAM" id="Phobius"/>
    </source>
</evidence>
<evidence type="ECO:0000313" key="2">
    <source>
        <dbReference type="EMBL" id="CRY95951.1"/>
    </source>
</evidence>
<feature type="transmembrane region" description="Helical" evidence="1">
    <location>
        <begin position="60"/>
        <end position="82"/>
    </location>
</feature>
<sequence>MIKYKRSPRLIKRVPTEAISIKNPPEKKEISKTSLAQIIITPLIMLSITVAVSIMMKRGIYVLMSIVSTVVSVIGSVSKFIHDKKETREQNREREELYDQYLLDMRKRISAAKSTEEEAYDYNYPTVEKIESMIKNRSSRIYERSAGDDDFLTFSVGYRREPVRITIA</sequence>
<dbReference type="AlphaFoldDB" id="A0A0H5Q1S8"/>
<feature type="transmembrane region" description="Helical" evidence="1">
    <location>
        <begin position="35"/>
        <end position="54"/>
    </location>
</feature>
<dbReference type="EMBL" id="LN853443">
    <property type="protein sequence ID" value="CRY95951.1"/>
    <property type="molecule type" value="Genomic_DNA"/>
</dbReference>
<keyword evidence="1" id="KW-0812">Transmembrane</keyword>
<name>A0A0H5Q1S8_9ZZZZ</name>
<organism evidence="2">
    <name type="scientific">uncultured prokaryote</name>
    <dbReference type="NCBI Taxonomy" id="198431"/>
    <lineage>
        <taxon>unclassified sequences</taxon>
        <taxon>environmental samples</taxon>
    </lineage>
</organism>
<reference evidence="2" key="2">
    <citation type="submission" date="2015-07" db="EMBL/GenBank/DDBJ databases">
        <title>Plasmids, circular viruses and viroids from rat gut.</title>
        <authorList>
            <person name="Jorgensen T.J."/>
            <person name="Hansen M.A."/>
            <person name="Xu Z."/>
            <person name="Tabak M.A."/>
            <person name="Sorensen S.J."/>
            <person name="Hansen L.H."/>
        </authorList>
    </citation>
    <scope>NUCLEOTIDE SEQUENCE</scope>
    <source>
        <strain evidence="2">RGFK0837</strain>
    </source>
</reference>
<accession>A0A0H5Q1S8</accession>
<reference evidence="2" key="1">
    <citation type="submission" date="2015-06" db="EMBL/GenBank/DDBJ databases">
        <authorList>
            <person name="Joergensen T."/>
        </authorList>
    </citation>
    <scope>NUCLEOTIDE SEQUENCE</scope>
    <source>
        <strain evidence="2">RGFK0837</strain>
    </source>
</reference>